<protein>
    <submittedName>
        <fullName evidence="1">Uncharacterized protein</fullName>
    </submittedName>
</protein>
<dbReference type="RefSeq" id="WP_048595991.1">
    <property type="nucleotide sequence ID" value="NZ_CVLB01000003.1"/>
</dbReference>
<sequence>MFELIYEPSCIPLTIEEGYKKQNILLNKTRFLYTAFEGIKLNHFLDIEPPVLMKGSICLFCNSIYESKEDIKLVDNSREEGNRYIRLKLSNNGKNLIAELVTNLDCFYNEELGGFYKEINGELYKYIAYYMYYDGNRYNGYYLDNYNNEVY</sequence>
<evidence type="ECO:0000313" key="2">
    <source>
        <dbReference type="Proteomes" id="UP000043763"/>
    </source>
</evidence>
<name>A0A0G4KAD7_9SPIR</name>
<evidence type="ECO:0000313" key="1">
    <source>
        <dbReference type="EMBL" id="CRF35360.1"/>
    </source>
</evidence>
<dbReference type="EMBL" id="CVLB01000003">
    <property type="protein sequence ID" value="CRF35360.1"/>
    <property type="molecule type" value="Genomic_DNA"/>
</dbReference>
<reference evidence="2" key="1">
    <citation type="submission" date="2015-04" db="EMBL/GenBank/DDBJ databases">
        <authorList>
            <person name="Mushtaq Mamoona"/>
        </authorList>
    </citation>
    <scope>NUCLEOTIDE SEQUENCE [LARGE SCALE GENOMIC DNA]</scope>
    <source>
        <strain evidence="2">AN4859/03</strain>
    </source>
</reference>
<accession>A0A0G4KAD7</accession>
<dbReference type="AlphaFoldDB" id="A0A0G4KAD7"/>
<gene>
    <name evidence="1" type="ORF">BRSU_2604</name>
</gene>
<keyword evidence="2" id="KW-1185">Reference proteome</keyword>
<organism evidence="1 2">
    <name type="scientific">Brachyspira suanatina</name>
    <dbReference type="NCBI Taxonomy" id="381802"/>
    <lineage>
        <taxon>Bacteria</taxon>
        <taxon>Pseudomonadati</taxon>
        <taxon>Spirochaetota</taxon>
        <taxon>Spirochaetia</taxon>
        <taxon>Brachyspirales</taxon>
        <taxon>Brachyspiraceae</taxon>
        <taxon>Brachyspira</taxon>
    </lineage>
</organism>
<dbReference type="Proteomes" id="UP000043763">
    <property type="component" value="Unassembled WGS sequence"/>
</dbReference>
<dbReference type="OrthoDB" id="307482at2"/>
<proteinExistence type="predicted"/>